<reference evidence="1" key="1">
    <citation type="submission" date="2021-01" db="EMBL/GenBank/DDBJ databases">
        <authorList>
            <person name="Corre E."/>
            <person name="Pelletier E."/>
            <person name="Niang G."/>
            <person name="Scheremetjew M."/>
            <person name="Finn R."/>
            <person name="Kale V."/>
            <person name="Holt S."/>
            <person name="Cochrane G."/>
            <person name="Meng A."/>
            <person name="Brown T."/>
            <person name="Cohen L."/>
        </authorList>
    </citation>
    <scope>NUCLEOTIDE SEQUENCE</scope>
    <source>
        <strain evidence="1">GSBS06</strain>
    </source>
</reference>
<proteinExistence type="predicted"/>
<protein>
    <submittedName>
        <fullName evidence="1">Uncharacterized protein</fullName>
    </submittedName>
</protein>
<organism evidence="1">
    <name type="scientific">Aplanochytrium stocchinoi</name>
    <dbReference type="NCBI Taxonomy" id="215587"/>
    <lineage>
        <taxon>Eukaryota</taxon>
        <taxon>Sar</taxon>
        <taxon>Stramenopiles</taxon>
        <taxon>Bigyra</taxon>
        <taxon>Labyrinthulomycetes</taxon>
        <taxon>Thraustochytrida</taxon>
        <taxon>Thraustochytriidae</taxon>
        <taxon>Aplanochytrium</taxon>
    </lineage>
</organism>
<name>A0A7S3PKM5_9STRA</name>
<accession>A0A7S3PKM5</accession>
<dbReference type="AlphaFoldDB" id="A0A7S3PKM5"/>
<sequence>MYYSMALRREIIGDNGNNDSIVKTELENSRARKAKERRVSDIIAKPLPFHADTGEDIQEVIPPIDPNNKLKRTVSLKKKLSLLSMLDNNRGDKRNEIDRSFQWENHESEAIEVAKPVFRLPYIEEAAHDSDISDKDNNNNNMDAKFYVQENSKRLNSTLSDDLDICEHNDQVQVHAGRKLRMRAVIDQHVESLNAMTCSSY</sequence>
<gene>
    <name evidence="1" type="ORF">ASTO00021_LOCUS12524</name>
</gene>
<dbReference type="EMBL" id="HBIN01016464">
    <property type="protein sequence ID" value="CAE0442415.1"/>
    <property type="molecule type" value="Transcribed_RNA"/>
</dbReference>
<evidence type="ECO:0000313" key="1">
    <source>
        <dbReference type="EMBL" id="CAE0442415.1"/>
    </source>
</evidence>